<dbReference type="Gene3D" id="1.10.110.10">
    <property type="entry name" value="Plant lipid-transfer and hydrophobic proteins"/>
    <property type="match status" value="1"/>
</dbReference>
<dbReference type="InterPro" id="IPR016140">
    <property type="entry name" value="Bifunc_inhib/LTP/seed_store"/>
</dbReference>
<name>A0A5A7RCG0_STRAF</name>
<evidence type="ECO:0000313" key="6">
    <source>
        <dbReference type="EMBL" id="GER55299.1"/>
    </source>
</evidence>
<evidence type="ECO:0000256" key="3">
    <source>
        <dbReference type="SAM" id="SignalP"/>
    </source>
</evidence>
<keyword evidence="3" id="KW-0732">Signal</keyword>
<sequence>MASKTMEITISLSFFATILISTLPLATVAQFDNCTDEIKSLSPCFDYIQERDKFLPPDCCDSLDDVVESKPNCLCQVLRGDEGVNRTRFSELPSVIFNQDVESSTDLSADSCFIIIVALLVRFDVVGEYGRPSDVKMTKPGSVLEAEAITIGEALEATALSAGDKPVDVSDAAAIAAAEVRATGLGHVVPGGVAAEAQSAAAYNLGVTQKEDKAKLGDILADATTKLTDDKAVTREDAEGVIFAEVRNKADMATHPGGVAASVAAAARLNQEK</sequence>
<keyword evidence="2" id="KW-0677">Repeat</keyword>
<dbReference type="InterPro" id="IPR036312">
    <property type="entry name" value="Bifun_inhib/LTP/seed_sf"/>
</dbReference>
<keyword evidence="7" id="KW-1185">Reference proteome</keyword>
<dbReference type="InterPro" id="IPR007011">
    <property type="entry name" value="LEA_SMP_dom"/>
</dbReference>
<reference evidence="7" key="1">
    <citation type="journal article" date="2019" name="Curr. Biol.">
        <title>Genome Sequence of Striga asiatica Provides Insight into the Evolution of Plant Parasitism.</title>
        <authorList>
            <person name="Yoshida S."/>
            <person name="Kim S."/>
            <person name="Wafula E.K."/>
            <person name="Tanskanen J."/>
            <person name="Kim Y.M."/>
            <person name="Honaas L."/>
            <person name="Yang Z."/>
            <person name="Spallek T."/>
            <person name="Conn C.E."/>
            <person name="Ichihashi Y."/>
            <person name="Cheong K."/>
            <person name="Cui S."/>
            <person name="Der J.P."/>
            <person name="Gundlach H."/>
            <person name="Jiao Y."/>
            <person name="Hori C."/>
            <person name="Ishida J.K."/>
            <person name="Kasahara H."/>
            <person name="Kiba T."/>
            <person name="Kim M.S."/>
            <person name="Koo N."/>
            <person name="Laohavisit A."/>
            <person name="Lee Y.H."/>
            <person name="Lumba S."/>
            <person name="McCourt P."/>
            <person name="Mortimer J.C."/>
            <person name="Mutuku J.M."/>
            <person name="Nomura T."/>
            <person name="Sasaki-Sekimoto Y."/>
            <person name="Seto Y."/>
            <person name="Wang Y."/>
            <person name="Wakatake T."/>
            <person name="Sakakibara H."/>
            <person name="Demura T."/>
            <person name="Yamaguchi S."/>
            <person name="Yoneyama K."/>
            <person name="Manabe R.I."/>
            <person name="Nelson D.C."/>
            <person name="Schulman A.H."/>
            <person name="Timko M.P."/>
            <person name="dePamphilis C.W."/>
            <person name="Choi D."/>
            <person name="Shirasu K."/>
        </authorList>
    </citation>
    <scope>NUCLEOTIDE SEQUENCE [LARGE SCALE GENOMIC DNA]</scope>
    <source>
        <strain evidence="7">cv. UVA1</strain>
    </source>
</reference>
<evidence type="ECO:0000256" key="2">
    <source>
        <dbReference type="ARBA" id="ARBA00022737"/>
    </source>
</evidence>
<dbReference type="Pfam" id="PF04927">
    <property type="entry name" value="SMP"/>
    <property type="match status" value="2"/>
</dbReference>
<proteinExistence type="inferred from homology"/>
<comment type="caution">
    <text evidence="6">The sequence shown here is derived from an EMBL/GenBank/DDBJ whole genome shotgun (WGS) entry which is preliminary data.</text>
</comment>
<dbReference type="PANTHER" id="PTHR31174:SF31">
    <property type="entry name" value="LATE EMBRYOGENESIS ABUNDANT PROTEIN 3"/>
    <property type="match status" value="1"/>
</dbReference>
<feature type="domain" description="SMP" evidence="4">
    <location>
        <begin position="149"/>
        <end position="205"/>
    </location>
</feature>
<feature type="domain" description="Bifunctional inhibitor/plant lipid transfer protein/seed storage helical" evidence="5">
    <location>
        <begin position="20"/>
        <end position="86"/>
    </location>
</feature>
<organism evidence="6 7">
    <name type="scientific">Striga asiatica</name>
    <name type="common">Asiatic witchweed</name>
    <name type="synonym">Buchnera asiatica</name>
    <dbReference type="NCBI Taxonomy" id="4170"/>
    <lineage>
        <taxon>Eukaryota</taxon>
        <taxon>Viridiplantae</taxon>
        <taxon>Streptophyta</taxon>
        <taxon>Embryophyta</taxon>
        <taxon>Tracheophyta</taxon>
        <taxon>Spermatophyta</taxon>
        <taxon>Magnoliopsida</taxon>
        <taxon>eudicotyledons</taxon>
        <taxon>Gunneridae</taxon>
        <taxon>Pentapetalae</taxon>
        <taxon>asterids</taxon>
        <taxon>lamiids</taxon>
        <taxon>Lamiales</taxon>
        <taxon>Orobanchaceae</taxon>
        <taxon>Buchnereae</taxon>
        <taxon>Striga</taxon>
    </lineage>
</organism>
<dbReference type="EMBL" id="BKCP01011626">
    <property type="protein sequence ID" value="GER55299.1"/>
    <property type="molecule type" value="Genomic_DNA"/>
</dbReference>
<feature type="chain" id="PRO_5023068889" evidence="3">
    <location>
        <begin position="30"/>
        <end position="273"/>
    </location>
</feature>
<feature type="domain" description="SMP" evidence="4">
    <location>
        <begin position="215"/>
        <end position="272"/>
    </location>
</feature>
<dbReference type="OrthoDB" id="2014755at2759"/>
<comment type="similarity">
    <text evidence="1">Belongs to the LEA type SMP family.</text>
</comment>
<dbReference type="Proteomes" id="UP000325081">
    <property type="component" value="Unassembled WGS sequence"/>
</dbReference>
<evidence type="ECO:0000313" key="7">
    <source>
        <dbReference type="Proteomes" id="UP000325081"/>
    </source>
</evidence>
<dbReference type="AlphaFoldDB" id="A0A5A7RCG0"/>
<dbReference type="InterPro" id="IPR042971">
    <property type="entry name" value="LEA_SMP"/>
</dbReference>
<accession>A0A5A7RCG0</accession>
<dbReference type="Pfam" id="PF14368">
    <property type="entry name" value="LTP_2"/>
    <property type="match status" value="1"/>
</dbReference>
<protein>
    <submittedName>
        <fullName evidence="6">Lipid-transfer protein</fullName>
    </submittedName>
</protein>
<feature type="signal peptide" evidence="3">
    <location>
        <begin position="1"/>
        <end position="29"/>
    </location>
</feature>
<dbReference type="PANTHER" id="PTHR31174">
    <property type="entry name" value="SEED MATURATION FAMILY PROTEIN"/>
    <property type="match status" value="1"/>
</dbReference>
<evidence type="ECO:0000259" key="5">
    <source>
        <dbReference type="Pfam" id="PF14368"/>
    </source>
</evidence>
<evidence type="ECO:0000259" key="4">
    <source>
        <dbReference type="Pfam" id="PF04927"/>
    </source>
</evidence>
<dbReference type="CDD" id="cd00010">
    <property type="entry name" value="AAI_LTSS"/>
    <property type="match status" value="1"/>
</dbReference>
<gene>
    <name evidence="6" type="ORF">STAS_32936</name>
</gene>
<evidence type="ECO:0000256" key="1">
    <source>
        <dbReference type="ARBA" id="ARBA00010733"/>
    </source>
</evidence>
<dbReference type="SUPFAM" id="SSF47699">
    <property type="entry name" value="Bifunctional inhibitor/lipid-transfer protein/seed storage 2S albumin"/>
    <property type="match status" value="1"/>
</dbReference>